<feature type="domain" description="ATPase BadF/BadG/BcrA/BcrD type" evidence="2">
    <location>
        <begin position="147"/>
        <end position="328"/>
    </location>
</feature>
<sequence length="360" mass="36636">MWVCMTVFPDQSDLQDPASSRLPGHLPSDSAALASQPVAESGPVLIADIGKSRCRLELRSHPTEGTEVLASTVLEGFPGLATAGGVNNAFLMITDGSVHLRISETDGTPLPRPSGIGAAIAGVASDEAGSRELAHRLAGHFSVPAAVISDATAAHLGAFGSSPGAAVIIGTGAVVFRFDDEGTLHRADGWGPLLGDRGSGRWIGQEGLAAVLEELDGGPATLLSDPDGLPVPVLDLPGWLGSVSNPYRAMGSFTPRVLDAAAAGDAVALGIVDRACAHVARSVGRALASGPATHPGDPSRRVALLGGVSDSPLFRARLTSALKSVEATVVPALGTGLDGAALATQPDLLQERYIYRDQPA</sequence>
<dbReference type="SUPFAM" id="SSF53067">
    <property type="entry name" value="Actin-like ATPase domain"/>
    <property type="match status" value="1"/>
</dbReference>
<dbReference type="Proteomes" id="UP000182652">
    <property type="component" value="Unassembled WGS sequence"/>
</dbReference>
<evidence type="ECO:0000256" key="1">
    <source>
        <dbReference type="SAM" id="MobiDB-lite"/>
    </source>
</evidence>
<dbReference type="EMBL" id="FNSN01000003">
    <property type="protein sequence ID" value="SEC48509.1"/>
    <property type="molecule type" value="Genomic_DNA"/>
</dbReference>
<protein>
    <submittedName>
        <fullName evidence="3">BadF-type ATPase</fullName>
    </submittedName>
</protein>
<feature type="region of interest" description="Disordered" evidence="1">
    <location>
        <begin position="14"/>
        <end position="34"/>
    </location>
</feature>
<dbReference type="Pfam" id="PF01869">
    <property type="entry name" value="BcrAD_BadFG"/>
    <property type="match status" value="1"/>
</dbReference>
<dbReference type="InterPro" id="IPR043129">
    <property type="entry name" value="ATPase_NBD"/>
</dbReference>
<gene>
    <name evidence="3" type="ORF">SAMN04489745_2989</name>
</gene>
<evidence type="ECO:0000313" key="3">
    <source>
        <dbReference type="EMBL" id="SEC48509.1"/>
    </source>
</evidence>
<keyword evidence="4" id="KW-1185">Reference proteome</keyword>
<accession>A0A1H4SWT8</accession>
<dbReference type="PANTHER" id="PTHR43190:SF3">
    <property type="entry name" value="N-ACETYL-D-GLUCOSAMINE KINASE"/>
    <property type="match status" value="1"/>
</dbReference>
<dbReference type="STRING" id="156980.SAMN04489745_2989"/>
<name>A0A1H4SWT8_9MICC</name>
<reference evidence="3 4" key="1">
    <citation type="submission" date="2016-10" db="EMBL/GenBank/DDBJ databases">
        <authorList>
            <person name="de Groot N.N."/>
        </authorList>
    </citation>
    <scope>NUCLEOTIDE SEQUENCE [LARGE SCALE GENOMIC DNA]</scope>
    <source>
        <strain evidence="3 4">DSM 10495</strain>
    </source>
</reference>
<dbReference type="InterPro" id="IPR052519">
    <property type="entry name" value="Euk-type_GlcNAc_Kinase"/>
</dbReference>
<dbReference type="AlphaFoldDB" id="A0A1H4SWT8"/>
<evidence type="ECO:0000259" key="2">
    <source>
        <dbReference type="Pfam" id="PF01869"/>
    </source>
</evidence>
<proteinExistence type="predicted"/>
<dbReference type="PANTHER" id="PTHR43190">
    <property type="entry name" value="N-ACETYL-D-GLUCOSAMINE KINASE"/>
    <property type="match status" value="1"/>
</dbReference>
<evidence type="ECO:0000313" key="4">
    <source>
        <dbReference type="Proteomes" id="UP000182652"/>
    </source>
</evidence>
<organism evidence="3 4">
    <name type="scientific">Arthrobacter woluwensis</name>
    <dbReference type="NCBI Taxonomy" id="156980"/>
    <lineage>
        <taxon>Bacteria</taxon>
        <taxon>Bacillati</taxon>
        <taxon>Actinomycetota</taxon>
        <taxon>Actinomycetes</taxon>
        <taxon>Micrococcales</taxon>
        <taxon>Micrococcaceae</taxon>
        <taxon>Arthrobacter</taxon>
    </lineage>
</organism>
<dbReference type="Gene3D" id="3.30.420.40">
    <property type="match status" value="1"/>
</dbReference>
<dbReference type="InterPro" id="IPR002731">
    <property type="entry name" value="ATPase_BadF"/>
</dbReference>